<evidence type="ECO:0000313" key="2">
    <source>
        <dbReference type="EMBL" id="MQM10500.1"/>
    </source>
</evidence>
<comment type="caution">
    <text evidence="2">The sequence shown here is derived from an EMBL/GenBank/DDBJ whole genome shotgun (WGS) entry which is preliminary data.</text>
</comment>
<dbReference type="AlphaFoldDB" id="A0A843X422"/>
<sequence length="167" mass="18142">MSRRKSSYVARDMPCVQRRKGKKKEDHRWDSSVVYTTGLQNTPPVEEALVGPTVRWYTPPAMHTTGGVHHRWENPSGPHCPVVCTIGHAYPPVGEPKRAPLSGGIHHQPCIPPVGGRTQVGPTDRGGLAGGAHHRSSRWRAPPRGSPSVVCTTGWASRWCTPPGAPM</sequence>
<evidence type="ECO:0000313" key="3">
    <source>
        <dbReference type="Proteomes" id="UP000652761"/>
    </source>
</evidence>
<feature type="non-terminal residue" evidence="2">
    <location>
        <position position="167"/>
    </location>
</feature>
<evidence type="ECO:0000256" key="1">
    <source>
        <dbReference type="SAM" id="MobiDB-lite"/>
    </source>
</evidence>
<dbReference type="Proteomes" id="UP000652761">
    <property type="component" value="Unassembled WGS sequence"/>
</dbReference>
<dbReference type="EMBL" id="NMUH01004688">
    <property type="protein sequence ID" value="MQM10500.1"/>
    <property type="molecule type" value="Genomic_DNA"/>
</dbReference>
<proteinExistence type="predicted"/>
<feature type="region of interest" description="Disordered" evidence="1">
    <location>
        <begin position="1"/>
        <end position="29"/>
    </location>
</feature>
<accession>A0A843X422</accession>
<organism evidence="2 3">
    <name type="scientific">Colocasia esculenta</name>
    <name type="common">Wild taro</name>
    <name type="synonym">Arum esculentum</name>
    <dbReference type="NCBI Taxonomy" id="4460"/>
    <lineage>
        <taxon>Eukaryota</taxon>
        <taxon>Viridiplantae</taxon>
        <taxon>Streptophyta</taxon>
        <taxon>Embryophyta</taxon>
        <taxon>Tracheophyta</taxon>
        <taxon>Spermatophyta</taxon>
        <taxon>Magnoliopsida</taxon>
        <taxon>Liliopsida</taxon>
        <taxon>Araceae</taxon>
        <taxon>Aroideae</taxon>
        <taxon>Colocasieae</taxon>
        <taxon>Colocasia</taxon>
    </lineage>
</organism>
<name>A0A843X422_COLES</name>
<keyword evidence="3" id="KW-1185">Reference proteome</keyword>
<reference evidence="2" key="1">
    <citation type="submission" date="2017-07" db="EMBL/GenBank/DDBJ databases">
        <title>Taro Niue Genome Assembly and Annotation.</title>
        <authorList>
            <person name="Atibalentja N."/>
            <person name="Keating K."/>
            <person name="Fields C.J."/>
        </authorList>
    </citation>
    <scope>NUCLEOTIDE SEQUENCE</scope>
    <source>
        <strain evidence="2">Niue_2</strain>
        <tissue evidence="2">Leaf</tissue>
    </source>
</reference>
<feature type="region of interest" description="Disordered" evidence="1">
    <location>
        <begin position="123"/>
        <end position="147"/>
    </location>
</feature>
<gene>
    <name evidence="2" type="ORF">Taro_043393</name>
</gene>
<protein>
    <submittedName>
        <fullName evidence="2">Uncharacterized protein</fullName>
    </submittedName>
</protein>